<evidence type="ECO:0000256" key="7">
    <source>
        <dbReference type="SAM" id="SignalP"/>
    </source>
</evidence>
<feature type="chain" id="PRO_5012478230" description="Peptidyl-prolyl cis-trans isomerase" evidence="7">
    <location>
        <begin position="22"/>
        <end position="246"/>
    </location>
</feature>
<keyword evidence="4 5" id="KW-0413">Isomerase</keyword>
<dbReference type="InterPro" id="IPR046357">
    <property type="entry name" value="PPIase_dom_sf"/>
</dbReference>
<dbReference type="Proteomes" id="UP000184603">
    <property type="component" value="Unassembled WGS sequence"/>
</dbReference>
<evidence type="ECO:0000313" key="10">
    <source>
        <dbReference type="Proteomes" id="UP000184603"/>
    </source>
</evidence>
<protein>
    <recommendedName>
        <fullName evidence="6">Peptidyl-prolyl cis-trans isomerase</fullName>
        <ecNumber evidence="6">5.2.1.8</ecNumber>
    </recommendedName>
</protein>
<sequence>MKRIVALFAVCLVVVPGLLMAEEKMEKPKLDTFEQKLSYAMGSDVGKYFKGLGKEIDFETLVYGITDGYAGAELAMNQEEIVMVQKEFGARLQARQAAELEQMKEKNKTAGLAFLEENKKKEGVVVTASGLQYKFVTKGEGAIPKASDQVKVHYAGSLIDGTEFDSSIARGEPVTFGVDQVIPGWSEALQLIPVGSKVNLVIPADLAYGEQGVMPRIEPNSVLVFEVELLGIETAAAAPEAAAPQN</sequence>
<dbReference type="Pfam" id="PF01346">
    <property type="entry name" value="FKBP_N"/>
    <property type="match status" value="1"/>
</dbReference>
<keyword evidence="7" id="KW-0732">Signal</keyword>
<dbReference type="RefSeq" id="WP_073612255.1">
    <property type="nucleotide sequence ID" value="NZ_FRFE01000003.1"/>
</dbReference>
<accession>A0A1M7Y044</accession>
<evidence type="ECO:0000256" key="1">
    <source>
        <dbReference type="ARBA" id="ARBA00000971"/>
    </source>
</evidence>
<evidence type="ECO:0000256" key="4">
    <source>
        <dbReference type="ARBA" id="ARBA00023235"/>
    </source>
</evidence>
<keyword evidence="10" id="KW-1185">Reference proteome</keyword>
<evidence type="ECO:0000256" key="3">
    <source>
        <dbReference type="ARBA" id="ARBA00023110"/>
    </source>
</evidence>
<dbReference type="PANTHER" id="PTHR43811">
    <property type="entry name" value="FKBP-TYPE PEPTIDYL-PROLYL CIS-TRANS ISOMERASE FKPA"/>
    <property type="match status" value="1"/>
</dbReference>
<evidence type="ECO:0000256" key="5">
    <source>
        <dbReference type="PROSITE-ProRule" id="PRU00277"/>
    </source>
</evidence>
<dbReference type="OrthoDB" id="9812109at2"/>
<name>A0A1M7Y044_9BACT</name>
<dbReference type="InterPro" id="IPR001179">
    <property type="entry name" value="PPIase_FKBP_dom"/>
</dbReference>
<evidence type="ECO:0000313" key="9">
    <source>
        <dbReference type="EMBL" id="SHO44863.1"/>
    </source>
</evidence>
<feature type="signal peptide" evidence="7">
    <location>
        <begin position="1"/>
        <end position="21"/>
    </location>
</feature>
<dbReference type="EMBL" id="FRFE01000003">
    <property type="protein sequence ID" value="SHO44863.1"/>
    <property type="molecule type" value="Genomic_DNA"/>
</dbReference>
<dbReference type="InterPro" id="IPR000774">
    <property type="entry name" value="PPIase_FKBP_N"/>
</dbReference>
<reference evidence="9 10" key="1">
    <citation type="submission" date="2016-12" db="EMBL/GenBank/DDBJ databases">
        <authorList>
            <person name="Song W.-J."/>
            <person name="Kurnit D.M."/>
        </authorList>
    </citation>
    <scope>NUCLEOTIDE SEQUENCE [LARGE SCALE GENOMIC DNA]</scope>
    <source>
        <strain evidence="9 10">DSM 18488</strain>
    </source>
</reference>
<comment type="catalytic activity">
    <reaction evidence="1 5 6">
        <text>[protein]-peptidylproline (omega=180) = [protein]-peptidylproline (omega=0)</text>
        <dbReference type="Rhea" id="RHEA:16237"/>
        <dbReference type="Rhea" id="RHEA-COMP:10747"/>
        <dbReference type="Rhea" id="RHEA-COMP:10748"/>
        <dbReference type="ChEBI" id="CHEBI:83833"/>
        <dbReference type="ChEBI" id="CHEBI:83834"/>
        <dbReference type="EC" id="5.2.1.8"/>
    </reaction>
</comment>
<keyword evidence="3 5" id="KW-0697">Rotamase</keyword>
<dbReference type="SUPFAM" id="SSF54534">
    <property type="entry name" value="FKBP-like"/>
    <property type="match status" value="1"/>
</dbReference>
<dbReference type="GO" id="GO:0006457">
    <property type="term" value="P:protein folding"/>
    <property type="evidence" value="ECO:0007669"/>
    <property type="project" value="InterPro"/>
</dbReference>
<gene>
    <name evidence="9" type="ORF">SAMN02745220_00908</name>
</gene>
<dbReference type="AlphaFoldDB" id="A0A1M7Y044"/>
<dbReference type="Gene3D" id="3.10.50.40">
    <property type="match status" value="1"/>
</dbReference>
<organism evidence="9 10">
    <name type="scientific">Desulfopila aestuarii DSM 18488</name>
    <dbReference type="NCBI Taxonomy" id="1121416"/>
    <lineage>
        <taxon>Bacteria</taxon>
        <taxon>Pseudomonadati</taxon>
        <taxon>Thermodesulfobacteriota</taxon>
        <taxon>Desulfobulbia</taxon>
        <taxon>Desulfobulbales</taxon>
        <taxon>Desulfocapsaceae</taxon>
        <taxon>Desulfopila</taxon>
    </lineage>
</organism>
<evidence type="ECO:0000256" key="2">
    <source>
        <dbReference type="ARBA" id="ARBA00006577"/>
    </source>
</evidence>
<dbReference type="FunFam" id="3.10.50.40:FF:000006">
    <property type="entry name" value="Peptidyl-prolyl cis-trans isomerase"/>
    <property type="match status" value="1"/>
</dbReference>
<proteinExistence type="inferred from homology"/>
<feature type="domain" description="PPIase FKBP-type" evidence="8">
    <location>
        <begin position="147"/>
        <end position="233"/>
    </location>
</feature>
<dbReference type="STRING" id="1121416.SAMN02745220_00908"/>
<dbReference type="Pfam" id="PF00254">
    <property type="entry name" value="FKBP_C"/>
    <property type="match status" value="1"/>
</dbReference>
<comment type="similarity">
    <text evidence="2 6">Belongs to the FKBP-type PPIase family.</text>
</comment>
<dbReference type="GO" id="GO:0003755">
    <property type="term" value="F:peptidyl-prolyl cis-trans isomerase activity"/>
    <property type="evidence" value="ECO:0007669"/>
    <property type="project" value="UniProtKB-UniRule"/>
</dbReference>
<dbReference type="PROSITE" id="PS50059">
    <property type="entry name" value="FKBP_PPIASE"/>
    <property type="match status" value="1"/>
</dbReference>
<evidence type="ECO:0000259" key="8">
    <source>
        <dbReference type="PROSITE" id="PS50059"/>
    </source>
</evidence>
<dbReference type="Gene3D" id="1.10.287.460">
    <property type="entry name" value="Peptidyl-prolyl cis-trans isomerase, FKBP-type, N-terminal domain"/>
    <property type="match status" value="1"/>
</dbReference>
<dbReference type="PANTHER" id="PTHR43811:SF19">
    <property type="entry name" value="39 KDA FK506-BINDING NUCLEAR PROTEIN"/>
    <property type="match status" value="1"/>
</dbReference>
<dbReference type="EC" id="5.2.1.8" evidence="6"/>
<evidence type="ECO:0000256" key="6">
    <source>
        <dbReference type="RuleBase" id="RU003915"/>
    </source>
</evidence>
<dbReference type="InterPro" id="IPR036944">
    <property type="entry name" value="PPIase_FKBP_N_sf"/>
</dbReference>